<keyword evidence="2" id="KW-0067">ATP-binding</keyword>
<dbReference type="GO" id="GO:0004672">
    <property type="term" value="F:protein kinase activity"/>
    <property type="evidence" value="ECO:0007669"/>
    <property type="project" value="InterPro"/>
</dbReference>
<name>A0A5J4YYZ6_PORPP</name>
<dbReference type="Gene3D" id="1.10.510.10">
    <property type="entry name" value="Transferase(Phosphotransferase) domain 1"/>
    <property type="match status" value="1"/>
</dbReference>
<dbReference type="PANTHER" id="PTHR24347">
    <property type="entry name" value="SERINE/THREONINE-PROTEIN KINASE"/>
    <property type="match status" value="1"/>
</dbReference>
<dbReference type="InterPro" id="IPR008271">
    <property type="entry name" value="Ser/Thr_kinase_AS"/>
</dbReference>
<accession>A0A5J4YYZ6</accession>
<proteinExistence type="predicted"/>
<dbReference type="SUPFAM" id="SSF56112">
    <property type="entry name" value="Protein kinase-like (PK-like)"/>
    <property type="match status" value="1"/>
</dbReference>
<dbReference type="Pfam" id="PF00069">
    <property type="entry name" value="Pkinase"/>
    <property type="match status" value="1"/>
</dbReference>
<dbReference type="PROSITE" id="PS50011">
    <property type="entry name" value="PROTEIN_KINASE_DOM"/>
    <property type="match status" value="1"/>
</dbReference>
<keyword evidence="6" id="KW-1185">Reference proteome</keyword>
<evidence type="ECO:0000259" key="4">
    <source>
        <dbReference type="PROSITE" id="PS50011"/>
    </source>
</evidence>
<dbReference type="EMBL" id="VRMN01000003">
    <property type="protein sequence ID" value="KAA8496210.1"/>
    <property type="molecule type" value="Genomic_DNA"/>
</dbReference>
<keyword evidence="1" id="KW-0547">Nucleotide-binding</keyword>
<keyword evidence="5" id="KW-0808">Transferase</keyword>
<evidence type="ECO:0000313" key="5">
    <source>
        <dbReference type="EMBL" id="KAA8496210.1"/>
    </source>
</evidence>
<sequence>MRKMSEKAQATMQHSLNTPVATSAGVTHQDSASMSVLDETASIRDKTLADHGMTLGKMVGSGGQGAVYRATCEGGDTVAIKILHKLAGNEGAAQRAQVKAEVKMLCEIAHERVLRIIRWFEDKKYFYIVTELIDGQDLFDVAASRTFTENEILLLCGDIVEALQAMHAMGIAHRDVKLENVLLDSSTFRATLIDFGFACRVNDVSAESPRQFPGTLKYQAPEVVQRHTEYDPCQADMWALGVLAYTIICGEYPFTGESKKELAASICRAKVCFNGPVWKRVTPDAMALIKLLLSPEPEERPTAAEVDNFLNCLMAERLILAEAERKRLHAVARPTSNLRRSAGAPKFEPLDFAPVATRFSTIAHDIKHNCASPKLTVSPRLMGLFSRHGRPVTQDWVFRTIVQFEDALCYDIVAALMDGLDRHDPVSSVAFTGPRFGRFASTSQKLLRRCISVELSTLMSNFRILFSLQRLCTKLVNFGPAGYVKPHMYNEAGTHGIERRDTGAFKYQAQETVKRHASYYSFLAELQAFGVSTNTAMSSECTCRESKQQELAAAIGCAKVSFANRVWKIIMPDAKTLMEFLLSRQTRGSL</sequence>
<dbReference type="FunFam" id="1.10.510.10:FF:000571">
    <property type="entry name" value="Maternal embryonic leucine zipper kinase"/>
    <property type="match status" value="1"/>
</dbReference>
<keyword evidence="5" id="KW-0418">Kinase</keyword>
<gene>
    <name evidence="5" type="ORF">FVE85_2365</name>
</gene>
<dbReference type="InterPro" id="IPR000719">
    <property type="entry name" value="Prot_kinase_dom"/>
</dbReference>
<dbReference type="OrthoDB" id="4741at2759"/>
<dbReference type="InterPro" id="IPR011009">
    <property type="entry name" value="Kinase-like_dom_sf"/>
</dbReference>
<dbReference type="AlphaFoldDB" id="A0A5J4YYZ6"/>
<feature type="region of interest" description="Disordered" evidence="3">
    <location>
        <begin position="1"/>
        <end position="32"/>
    </location>
</feature>
<dbReference type="SMART" id="SM00220">
    <property type="entry name" value="S_TKc"/>
    <property type="match status" value="1"/>
</dbReference>
<feature type="compositionally biased region" description="Polar residues" evidence="3">
    <location>
        <begin position="8"/>
        <end position="32"/>
    </location>
</feature>
<dbReference type="Proteomes" id="UP000324585">
    <property type="component" value="Unassembled WGS sequence"/>
</dbReference>
<reference evidence="6" key="1">
    <citation type="journal article" date="2019" name="Nat. Commun.">
        <title>Expansion of phycobilisome linker gene families in mesophilic red algae.</title>
        <authorList>
            <person name="Lee J."/>
            <person name="Kim D."/>
            <person name="Bhattacharya D."/>
            <person name="Yoon H.S."/>
        </authorList>
    </citation>
    <scope>NUCLEOTIDE SEQUENCE [LARGE SCALE GENOMIC DNA]</scope>
    <source>
        <strain evidence="6">CCMP 1328</strain>
    </source>
</reference>
<dbReference type="PROSITE" id="PS00108">
    <property type="entry name" value="PROTEIN_KINASE_ST"/>
    <property type="match status" value="1"/>
</dbReference>
<comment type="caution">
    <text evidence="5">The sequence shown here is derived from an EMBL/GenBank/DDBJ whole genome shotgun (WGS) entry which is preliminary data.</text>
</comment>
<evidence type="ECO:0000313" key="6">
    <source>
        <dbReference type="Proteomes" id="UP000324585"/>
    </source>
</evidence>
<evidence type="ECO:0000256" key="3">
    <source>
        <dbReference type="SAM" id="MobiDB-lite"/>
    </source>
</evidence>
<evidence type="ECO:0000256" key="2">
    <source>
        <dbReference type="ARBA" id="ARBA00022840"/>
    </source>
</evidence>
<feature type="domain" description="Protein kinase" evidence="4">
    <location>
        <begin position="53"/>
        <end position="310"/>
    </location>
</feature>
<protein>
    <submittedName>
        <fullName evidence="5">Calcium/calmodulin-dependent protein kinase</fullName>
    </submittedName>
</protein>
<organism evidence="5 6">
    <name type="scientific">Porphyridium purpureum</name>
    <name type="common">Red alga</name>
    <name type="synonym">Porphyridium cruentum</name>
    <dbReference type="NCBI Taxonomy" id="35688"/>
    <lineage>
        <taxon>Eukaryota</taxon>
        <taxon>Rhodophyta</taxon>
        <taxon>Bangiophyceae</taxon>
        <taxon>Porphyridiales</taxon>
        <taxon>Porphyridiaceae</taxon>
        <taxon>Porphyridium</taxon>
    </lineage>
</organism>
<evidence type="ECO:0000256" key="1">
    <source>
        <dbReference type="ARBA" id="ARBA00022741"/>
    </source>
</evidence>
<dbReference type="GO" id="GO:0005524">
    <property type="term" value="F:ATP binding"/>
    <property type="evidence" value="ECO:0007669"/>
    <property type="project" value="UniProtKB-KW"/>
</dbReference>